<keyword evidence="4" id="KW-1185">Reference proteome</keyword>
<dbReference type="InterPro" id="IPR013785">
    <property type="entry name" value="Aldolase_TIM"/>
</dbReference>
<dbReference type="Gene3D" id="3.20.20.70">
    <property type="entry name" value="Aldolase class I"/>
    <property type="match status" value="1"/>
</dbReference>
<dbReference type="GO" id="GO:0019262">
    <property type="term" value="P:N-acetylneuraminate catabolic process"/>
    <property type="evidence" value="ECO:0007669"/>
    <property type="project" value="TreeGrafter"/>
</dbReference>
<dbReference type="Proteomes" id="UP001432202">
    <property type="component" value="Chromosome"/>
</dbReference>
<sequence>MNFKLEGVVVPLITPFLEDYSIDKESLKWLVSYLIENKVNGLFVNSSVGEFASLSIDEMRLTTKIVMDSKKDSVPVFSGISTNFTEESVKLGKEFKDLGVDAIVILPPYFFKVSEKELIHHFSLIAEKVDIPIIIYNIPLYTGMNISISTYKTLISQYSNIIGTKVTFDSLIYFKRLIKELREVRKDFAILTGFDEYLLPLLSMGGNGGVMGLANVVPKFHTRVYDSWKKGDMERANKYWLDLLNLTEIYDYCNSYTASVKVLFKILNMPIKNVVRPPLTICEQKSEELARKRITSLLSSLANSE</sequence>
<dbReference type="EMBL" id="CP146016">
    <property type="protein sequence ID" value="WWQ59623.1"/>
    <property type="molecule type" value="Genomic_DNA"/>
</dbReference>
<dbReference type="PANTHER" id="PTHR42849:SF1">
    <property type="entry name" value="N-ACETYLNEURAMINATE LYASE"/>
    <property type="match status" value="1"/>
</dbReference>
<organism evidence="3 4">
    <name type="scientific">Sulfolobus tengchongensis</name>
    <dbReference type="NCBI Taxonomy" id="207809"/>
    <lineage>
        <taxon>Archaea</taxon>
        <taxon>Thermoproteota</taxon>
        <taxon>Thermoprotei</taxon>
        <taxon>Sulfolobales</taxon>
        <taxon>Sulfolobaceae</taxon>
        <taxon>Sulfolobus</taxon>
    </lineage>
</organism>
<accession>A0AAX4KZF4</accession>
<dbReference type="GO" id="GO:0008675">
    <property type="term" value="F:2-dehydro-3-deoxy-phosphogluconate aldolase activity"/>
    <property type="evidence" value="ECO:0007669"/>
    <property type="project" value="UniProtKB-ARBA"/>
</dbReference>
<reference evidence="3 4" key="1">
    <citation type="submission" date="2024-02" db="EMBL/GenBank/DDBJ databases">
        <title>STSV induces naive adaptation in Sulfolobus.</title>
        <authorList>
            <person name="Xiang X."/>
            <person name="Song M."/>
        </authorList>
    </citation>
    <scope>NUCLEOTIDE SEQUENCE [LARGE SCALE GENOMIC DNA]</scope>
    <source>
        <strain evidence="3 4">RT2</strain>
    </source>
</reference>
<evidence type="ECO:0000256" key="2">
    <source>
        <dbReference type="PIRSR" id="PIRSR001365-2"/>
    </source>
</evidence>
<name>A0AAX4KZF4_9CREN</name>
<dbReference type="GO" id="GO:0005829">
    <property type="term" value="C:cytosol"/>
    <property type="evidence" value="ECO:0007669"/>
    <property type="project" value="TreeGrafter"/>
</dbReference>
<feature type="active site" description="Schiff-base intermediate with substrate" evidence="1">
    <location>
        <position position="165"/>
    </location>
</feature>
<evidence type="ECO:0000313" key="4">
    <source>
        <dbReference type="Proteomes" id="UP001432202"/>
    </source>
</evidence>
<feature type="active site" description="Proton donor/acceptor" evidence="1">
    <location>
        <position position="136"/>
    </location>
</feature>
<dbReference type="PANTHER" id="PTHR42849">
    <property type="entry name" value="N-ACETYLNEURAMINATE LYASE"/>
    <property type="match status" value="1"/>
</dbReference>
<evidence type="ECO:0000256" key="1">
    <source>
        <dbReference type="PIRSR" id="PIRSR001365-1"/>
    </source>
</evidence>
<dbReference type="PRINTS" id="PR00146">
    <property type="entry name" value="DHPICSNTHASE"/>
</dbReference>
<evidence type="ECO:0000313" key="3">
    <source>
        <dbReference type="EMBL" id="WWQ59623.1"/>
    </source>
</evidence>
<dbReference type="AlphaFoldDB" id="A0AAX4KZF4"/>
<feature type="binding site" evidence="2">
    <location>
        <position position="210"/>
    </location>
    <ligand>
        <name>pyruvate</name>
        <dbReference type="ChEBI" id="CHEBI:15361"/>
    </ligand>
</feature>
<dbReference type="Pfam" id="PF00701">
    <property type="entry name" value="DHDPS"/>
    <property type="match status" value="1"/>
</dbReference>
<protein>
    <submittedName>
        <fullName evidence="3">Dihydrodipicolinate synthase family protein</fullName>
    </submittedName>
</protein>
<dbReference type="SUPFAM" id="SSF51569">
    <property type="entry name" value="Aldolase"/>
    <property type="match status" value="1"/>
</dbReference>
<dbReference type="InterPro" id="IPR002220">
    <property type="entry name" value="DapA-like"/>
</dbReference>
<dbReference type="GO" id="GO:0008747">
    <property type="term" value="F:N-acetylneuraminate lyase activity"/>
    <property type="evidence" value="ECO:0007669"/>
    <property type="project" value="TreeGrafter"/>
</dbReference>
<dbReference type="GeneID" id="89336908"/>
<gene>
    <name evidence="3" type="ORF">V6M85_09025</name>
</gene>
<dbReference type="PIRSF" id="PIRSF001365">
    <property type="entry name" value="DHDPS"/>
    <property type="match status" value="1"/>
</dbReference>
<dbReference type="RefSeq" id="WP_338598994.1">
    <property type="nucleotide sequence ID" value="NZ_CP146016.1"/>
</dbReference>
<dbReference type="CDD" id="cd00408">
    <property type="entry name" value="DHDPS-like"/>
    <property type="match status" value="1"/>
</dbReference>
<proteinExistence type="predicted"/>
<dbReference type="SMART" id="SM01130">
    <property type="entry name" value="DHDPS"/>
    <property type="match status" value="1"/>
</dbReference>